<organism evidence="1 2">
    <name type="scientific">Boeremia exigua</name>
    <dbReference type="NCBI Taxonomy" id="749465"/>
    <lineage>
        <taxon>Eukaryota</taxon>
        <taxon>Fungi</taxon>
        <taxon>Dikarya</taxon>
        <taxon>Ascomycota</taxon>
        <taxon>Pezizomycotina</taxon>
        <taxon>Dothideomycetes</taxon>
        <taxon>Pleosporomycetidae</taxon>
        <taxon>Pleosporales</taxon>
        <taxon>Pleosporineae</taxon>
        <taxon>Didymellaceae</taxon>
        <taxon>Boeremia</taxon>
    </lineage>
</organism>
<dbReference type="EMBL" id="JAPHNI010000091">
    <property type="protein sequence ID" value="KAJ8116510.1"/>
    <property type="molecule type" value="Genomic_DNA"/>
</dbReference>
<name>A0ACC2IMT5_9PLEO</name>
<accession>A0ACC2IMT5</accession>
<gene>
    <name evidence="1" type="ORF">OPT61_g2079</name>
</gene>
<proteinExistence type="predicted"/>
<protein>
    <submittedName>
        <fullName evidence="1">Uncharacterized protein</fullName>
    </submittedName>
</protein>
<comment type="caution">
    <text evidence="1">The sequence shown here is derived from an EMBL/GenBank/DDBJ whole genome shotgun (WGS) entry which is preliminary data.</text>
</comment>
<reference evidence="1" key="1">
    <citation type="submission" date="2022-11" db="EMBL/GenBank/DDBJ databases">
        <title>Genome Sequence of Boeremia exigua.</title>
        <authorList>
            <person name="Buettner E."/>
        </authorList>
    </citation>
    <scope>NUCLEOTIDE SEQUENCE</scope>
    <source>
        <strain evidence="1">CU02</strain>
    </source>
</reference>
<sequence length="365" mass="38751">MTSQASRGDGLTRHQFPIASALHTSTMSTGIALVGSGIFVKEEHLPAVLATPLLSLKAIYSRSLSSAKAVSTHLSDVDLYSEDSEGATYDDLLKRSDVKGVIIALPILAQPDYIKRALAAGKHVLAEKPIAKDVPTAADLISWTSNSANTTATYSVAENFRYLDSFLYASEQLKSLGRILTFRSRVSSFVAPGGKYFETAWRKTPEYQGGFLLDGGVHFVAGTRLLLEGGGEKVSKVSAFTAQLQQHLPPVDTLHATLQLGSGASGTFTVSFGTTDSGSEYVVAAEKGTVTVSRGKVVVTQDGKSEEKLFPDEGSGVKQEVQVWAEGLAQGKQDARQSAGEALEDLKILEAALRSGEKGGQPVEI</sequence>
<evidence type="ECO:0000313" key="1">
    <source>
        <dbReference type="EMBL" id="KAJ8116510.1"/>
    </source>
</evidence>
<keyword evidence="2" id="KW-1185">Reference proteome</keyword>
<dbReference type="Proteomes" id="UP001153331">
    <property type="component" value="Unassembled WGS sequence"/>
</dbReference>
<evidence type="ECO:0000313" key="2">
    <source>
        <dbReference type="Proteomes" id="UP001153331"/>
    </source>
</evidence>